<dbReference type="Proteomes" id="UP000035932">
    <property type="component" value="Unassembled WGS sequence"/>
</dbReference>
<name>A0A0J6XI11_9ACTN</name>
<dbReference type="AlphaFoldDB" id="A0A0J6XI11"/>
<protein>
    <recommendedName>
        <fullName evidence="4">Secreted protein</fullName>
    </recommendedName>
</protein>
<proteinExistence type="predicted"/>
<comment type="caution">
    <text evidence="2">The sequence shown here is derived from an EMBL/GenBank/DDBJ whole genome shotgun (WGS) entry which is preliminary data.</text>
</comment>
<feature type="signal peptide" evidence="1">
    <location>
        <begin position="1"/>
        <end position="27"/>
    </location>
</feature>
<evidence type="ECO:0000313" key="3">
    <source>
        <dbReference type="Proteomes" id="UP000035932"/>
    </source>
</evidence>
<dbReference type="EMBL" id="LFML01000093">
    <property type="protein sequence ID" value="KMO95655.1"/>
    <property type="molecule type" value="Genomic_DNA"/>
</dbReference>
<keyword evidence="1" id="KW-0732">Signal</keyword>
<evidence type="ECO:0008006" key="4">
    <source>
        <dbReference type="Google" id="ProtNLM"/>
    </source>
</evidence>
<gene>
    <name evidence="2" type="ORF">ACS04_22440</name>
</gene>
<dbReference type="PATRIC" id="fig|66430.4.peg.7387"/>
<sequence>MRRMARVLGACVAAATLALAAPGSAYAAHGFLVVDGVAHEDPSGCFPLGDFVPPVVSNHTDAIAEVHSGPDCTGQVTWLIYPGETYRPNGSGSVFVL</sequence>
<keyword evidence="3" id="KW-1185">Reference proteome</keyword>
<evidence type="ECO:0000256" key="1">
    <source>
        <dbReference type="SAM" id="SignalP"/>
    </source>
</evidence>
<feature type="chain" id="PRO_5005284164" description="Secreted protein" evidence="1">
    <location>
        <begin position="28"/>
        <end position="97"/>
    </location>
</feature>
<reference evidence="2 3" key="1">
    <citation type="submission" date="2015-06" db="EMBL/GenBank/DDBJ databases">
        <title>Recapitulation of the evolution of biosynthetic gene clusters reveals hidden chemical diversity on bacterial genomes.</title>
        <authorList>
            <person name="Cruz-Morales P."/>
            <person name="Martinez-Guerrero C."/>
            <person name="Morales-Escalante M.A."/>
            <person name="Yanez-Guerra L.A."/>
            <person name="Kopp J.F."/>
            <person name="Feldmann J."/>
            <person name="Ramos-Aboites H.E."/>
            <person name="Barona-Gomez F."/>
        </authorList>
    </citation>
    <scope>NUCLEOTIDE SEQUENCE [LARGE SCALE GENOMIC DNA]</scope>
    <source>
        <strain evidence="2 3">ATCC 31245</strain>
    </source>
</reference>
<organism evidence="2 3">
    <name type="scientific">Streptomyces roseus</name>
    <dbReference type="NCBI Taxonomy" id="66430"/>
    <lineage>
        <taxon>Bacteria</taxon>
        <taxon>Bacillati</taxon>
        <taxon>Actinomycetota</taxon>
        <taxon>Actinomycetes</taxon>
        <taxon>Kitasatosporales</taxon>
        <taxon>Streptomycetaceae</taxon>
        <taxon>Streptomyces</taxon>
    </lineage>
</organism>
<accession>A0A0J6XI11</accession>
<evidence type="ECO:0000313" key="2">
    <source>
        <dbReference type="EMBL" id="KMO95655.1"/>
    </source>
</evidence>